<feature type="compositionally biased region" description="Basic and acidic residues" evidence="1">
    <location>
        <begin position="344"/>
        <end position="354"/>
    </location>
</feature>
<feature type="region of interest" description="Disordered" evidence="1">
    <location>
        <begin position="318"/>
        <end position="354"/>
    </location>
</feature>
<dbReference type="AlphaFoldDB" id="A0A2H0YQ56"/>
<evidence type="ECO:0000256" key="1">
    <source>
        <dbReference type="SAM" id="MobiDB-lite"/>
    </source>
</evidence>
<protein>
    <recommendedName>
        <fullName evidence="3">Purple acid phosphatase N-terminal domain-containing protein</fullName>
    </recommendedName>
</protein>
<keyword evidence="2" id="KW-0812">Transmembrane</keyword>
<gene>
    <name evidence="4" type="ORF">COT32_02705</name>
</gene>
<sequence>MILLPQNRPQNRQQNRRPELRQMLSVNKKMKNKLKTILIISIAIFSAGFLLVLPANAQVDGLVVEYWTGTEWKPLVGPLFDEANFLPGEGIMRWVKVTNNSGQSQRIAAEAINVSDPNRLGDALNLEIKEGVARLYNGPLPQFFNAGEVYLSDLGGGNQAQYDFTVTFYSGANNAFQGKTLGFDILIGFQGTEGGLTPGGGGGGGGFLPSGLTITNESTEKIEATEVIITWLTSYSSTSQVIYAAEGENYSFDLTKSNYGYPHAFPDPEDSTKLISHSVTLTDLTPGTTYYYRCVSHGSLAVSTEHSFTTLGASIGEEEPSYAPEAATEGKEEPASAPGGVTAGKEEKEETVGGLEKPELVEVGVEEPTGLGNFLAAVGAFPFNLKVILIIIGLILIGLLSLWLIKKKKERKEGSV</sequence>
<accession>A0A2H0YQ56</accession>
<feature type="domain" description="Purple acid phosphatase N-terminal" evidence="3">
    <location>
        <begin position="223"/>
        <end position="310"/>
    </location>
</feature>
<organism evidence="4 5">
    <name type="scientific">Candidatus Nealsonbacteria bacterium CG08_land_8_20_14_0_20_36_22</name>
    <dbReference type="NCBI Taxonomy" id="1974704"/>
    <lineage>
        <taxon>Bacteria</taxon>
        <taxon>Candidatus Nealsoniibacteriota</taxon>
    </lineage>
</organism>
<evidence type="ECO:0000259" key="3">
    <source>
        <dbReference type="Pfam" id="PF16656"/>
    </source>
</evidence>
<proteinExistence type="predicted"/>
<dbReference type="InterPro" id="IPR015914">
    <property type="entry name" value="PAPs_N"/>
</dbReference>
<dbReference type="SUPFAM" id="SSF49363">
    <property type="entry name" value="Purple acid phosphatase, N-terminal domain"/>
    <property type="match status" value="1"/>
</dbReference>
<evidence type="ECO:0000313" key="5">
    <source>
        <dbReference type="Proteomes" id="UP000231472"/>
    </source>
</evidence>
<evidence type="ECO:0000256" key="2">
    <source>
        <dbReference type="SAM" id="Phobius"/>
    </source>
</evidence>
<dbReference type="EMBL" id="PEYC01000055">
    <property type="protein sequence ID" value="PIS39893.1"/>
    <property type="molecule type" value="Genomic_DNA"/>
</dbReference>
<dbReference type="Proteomes" id="UP000231472">
    <property type="component" value="Unassembled WGS sequence"/>
</dbReference>
<dbReference type="GO" id="GO:0003993">
    <property type="term" value="F:acid phosphatase activity"/>
    <property type="evidence" value="ECO:0007669"/>
    <property type="project" value="InterPro"/>
</dbReference>
<keyword evidence="2" id="KW-1133">Transmembrane helix</keyword>
<feature type="transmembrane region" description="Helical" evidence="2">
    <location>
        <begin position="383"/>
        <end position="405"/>
    </location>
</feature>
<evidence type="ECO:0000313" key="4">
    <source>
        <dbReference type="EMBL" id="PIS39893.1"/>
    </source>
</evidence>
<dbReference type="InterPro" id="IPR008963">
    <property type="entry name" value="Purple_acid_Pase-like_N"/>
</dbReference>
<name>A0A2H0YQ56_9BACT</name>
<reference evidence="5" key="1">
    <citation type="submission" date="2017-09" db="EMBL/GenBank/DDBJ databases">
        <title>Depth-based differentiation of microbial function through sediment-hosted aquifers and enrichment of novel symbionts in the deep terrestrial subsurface.</title>
        <authorList>
            <person name="Probst A.J."/>
            <person name="Ladd B."/>
            <person name="Jarett J.K."/>
            <person name="Geller-Mcgrath D.E."/>
            <person name="Sieber C.M.K."/>
            <person name="Emerson J.B."/>
            <person name="Anantharaman K."/>
            <person name="Thomas B.C."/>
            <person name="Malmstrom R."/>
            <person name="Stieglmeier M."/>
            <person name="Klingl A."/>
            <person name="Woyke T."/>
            <person name="Ryan C.M."/>
            <person name="Banfield J.F."/>
        </authorList>
    </citation>
    <scope>NUCLEOTIDE SEQUENCE [LARGE SCALE GENOMIC DNA]</scope>
</reference>
<dbReference type="Gene3D" id="2.60.40.380">
    <property type="entry name" value="Purple acid phosphatase-like, N-terminal"/>
    <property type="match status" value="1"/>
</dbReference>
<dbReference type="GO" id="GO:0046872">
    <property type="term" value="F:metal ion binding"/>
    <property type="evidence" value="ECO:0007669"/>
    <property type="project" value="InterPro"/>
</dbReference>
<comment type="caution">
    <text evidence="4">The sequence shown here is derived from an EMBL/GenBank/DDBJ whole genome shotgun (WGS) entry which is preliminary data.</text>
</comment>
<dbReference type="Pfam" id="PF16656">
    <property type="entry name" value="Pur_ac_phosph_N"/>
    <property type="match status" value="1"/>
</dbReference>
<keyword evidence="2" id="KW-0472">Membrane</keyword>